<organism evidence="2 3">
    <name type="scientific">Digitaria exilis</name>
    <dbReference type="NCBI Taxonomy" id="1010633"/>
    <lineage>
        <taxon>Eukaryota</taxon>
        <taxon>Viridiplantae</taxon>
        <taxon>Streptophyta</taxon>
        <taxon>Embryophyta</taxon>
        <taxon>Tracheophyta</taxon>
        <taxon>Spermatophyta</taxon>
        <taxon>Magnoliopsida</taxon>
        <taxon>Liliopsida</taxon>
        <taxon>Poales</taxon>
        <taxon>Poaceae</taxon>
        <taxon>PACMAD clade</taxon>
        <taxon>Panicoideae</taxon>
        <taxon>Panicodae</taxon>
        <taxon>Paniceae</taxon>
        <taxon>Anthephorinae</taxon>
        <taxon>Digitaria</taxon>
    </lineage>
</organism>
<feature type="compositionally biased region" description="Polar residues" evidence="1">
    <location>
        <begin position="346"/>
        <end position="355"/>
    </location>
</feature>
<feature type="compositionally biased region" description="Basic and acidic residues" evidence="1">
    <location>
        <begin position="114"/>
        <end position="126"/>
    </location>
</feature>
<sequence>MAYVQPVAHASYSICSGRAAGPGAPLRWPELGRHVAGERRKQRRAGRAAVDAGACRLALVQPLPCHHVAAVESPRLAPRNAIMPVARRRGRTRARATLRALQAAIPSRYAPTHPVDDPPAARKDLPRQPSRSRSVQAPSASMARHHAQASHRAIRTLHSLAHLANFTSPRSLRHLLPRAARTEPSFAEKFSFHTPPFPNSSRTKLDLYPSSISPTPPELLSLLRREIKISPKSRFSAPSPRSTEHAISFLELHWCSRTLQTPTNASDLTGVAVAAAAPPPLLPRPPNRPQPTRGEPLMLFPHFPDPSSPPFGRRNSGEKGAIPDGNYHLIPADEEGVPEEGAGEGSTNPEANPQLEQDGKPRSMT</sequence>
<protein>
    <submittedName>
        <fullName evidence="2">Uncharacterized protein</fullName>
    </submittedName>
</protein>
<dbReference type="AlphaFoldDB" id="A0A835FND4"/>
<evidence type="ECO:0000313" key="3">
    <source>
        <dbReference type="Proteomes" id="UP000636709"/>
    </source>
</evidence>
<gene>
    <name evidence="2" type="ORF">HU200_007497</name>
</gene>
<keyword evidence="3" id="KW-1185">Reference proteome</keyword>
<feature type="compositionally biased region" description="Acidic residues" evidence="1">
    <location>
        <begin position="332"/>
        <end position="342"/>
    </location>
</feature>
<dbReference type="EMBL" id="JACEFO010000504">
    <property type="protein sequence ID" value="KAF8768568.1"/>
    <property type="molecule type" value="Genomic_DNA"/>
</dbReference>
<accession>A0A835FND4</accession>
<evidence type="ECO:0000256" key="1">
    <source>
        <dbReference type="SAM" id="MobiDB-lite"/>
    </source>
</evidence>
<feature type="compositionally biased region" description="Pro residues" evidence="1">
    <location>
        <begin position="277"/>
        <end position="289"/>
    </location>
</feature>
<comment type="caution">
    <text evidence="2">The sequence shown here is derived from an EMBL/GenBank/DDBJ whole genome shotgun (WGS) entry which is preliminary data.</text>
</comment>
<feature type="region of interest" description="Disordered" evidence="1">
    <location>
        <begin position="277"/>
        <end position="365"/>
    </location>
</feature>
<proteinExistence type="predicted"/>
<reference evidence="2" key="1">
    <citation type="submission" date="2020-07" db="EMBL/GenBank/DDBJ databases">
        <title>Genome sequence and genetic diversity analysis of an under-domesticated orphan crop, white fonio (Digitaria exilis).</title>
        <authorList>
            <person name="Bennetzen J.L."/>
            <person name="Chen S."/>
            <person name="Ma X."/>
            <person name="Wang X."/>
            <person name="Yssel A.E.J."/>
            <person name="Chaluvadi S.R."/>
            <person name="Johnson M."/>
            <person name="Gangashetty P."/>
            <person name="Hamidou F."/>
            <person name="Sanogo M.D."/>
            <person name="Zwaenepoel A."/>
            <person name="Wallace J."/>
            <person name="Van De Peer Y."/>
            <person name="Van Deynze A."/>
        </authorList>
    </citation>
    <scope>NUCLEOTIDE SEQUENCE</scope>
    <source>
        <tissue evidence="2">Leaves</tissue>
    </source>
</reference>
<evidence type="ECO:0000313" key="2">
    <source>
        <dbReference type="EMBL" id="KAF8768568.1"/>
    </source>
</evidence>
<name>A0A835FND4_9POAL</name>
<dbReference type="Proteomes" id="UP000636709">
    <property type="component" value="Unassembled WGS sequence"/>
</dbReference>
<feature type="region of interest" description="Disordered" evidence="1">
    <location>
        <begin position="103"/>
        <end position="151"/>
    </location>
</feature>
<feature type="compositionally biased region" description="Polar residues" evidence="1">
    <location>
        <begin position="129"/>
        <end position="139"/>
    </location>
</feature>